<dbReference type="AlphaFoldDB" id="A0A162F9H0"/>
<evidence type="ECO:0000313" key="1">
    <source>
        <dbReference type="EMBL" id="KZS39856.1"/>
    </source>
</evidence>
<evidence type="ECO:0000313" key="2">
    <source>
        <dbReference type="Proteomes" id="UP000076715"/>
    </source>
</evidence>
<dbReference type="Proteomes" id="UP000076715">
    <property type="component" value="Unassembled WGS sequence"/>
</dbReference>
<organism evidence="1 2">
    <name type="scientific">Aquimarina aggregata</name>
    <dbReference type="NCBI Taxonomy" id="1642818"/>
    <lineage>
        <taxon>Bacteria</taxon>
        <taxon>Pseudomonadati</taxon>
        <taxon>Bacteroidota</taxon>
        <taxon>Flavobacteriia</taxon>
        <taxon>Flavobacteriales</taxon>
        <taxon>Flavobacteriaceae</taxon>
        <taxon>Aquimarina</taxon>
    </lineage>
</organism>
<keyword evidence="2" id="KW-1185">Reference proteome</keyword>
<proteinExistence type="predicted"/>
<dbReference type="EMBL" id="LQRT01000024">
    <property type="protein sequence ID" value="KZS39856.1"/>
    <property type="molecule type" value="Genomic_DNA"/>
</dbReference>
<dbReference type="RefSeq" id="WP_066315791.1">
    <property type="nucleotide sequence ID" value="NZ_CANLSS010000027.1"/>
</dbReference>
<dbReference type="STRING" id="1642818.AWE51_09430"/>
<reference evidence="1 2" key="1">
    <citation type="submission" date="2016-01" db="EMBL/GenBank/DDBJ databases">
        <title>The draft genome sequence of Aquimarina sp. RZW4-3-2.</title>
        <authorList>
            <person name="Wang Y."/>
        </authorList>
    </citation>
    <scope>NUCLEOTIDE SEQUENCE [LARGE SCALE GENOMIC DNA]</scope>
    <source>
        <strain evidence="1 2">RZW4-3-2</strain>
    </source>
</reference>
<dbReference type="OrthoDB" id="1163843at2"/>
<sequence>MKNYDPKTKENDLTQGEIENEFLLQEIRDPELKDVISDVISYSEDYEIYIDNDDMMDWI</sequence>
<accession>A0A162F9H0</accession>
<gene>
    <name evidence="1" type="ORF">AWE51_09430</name>
</gene>
<protein>
    <submittedName>
        <fullName evidence="1">Uncharacterized protein</fullName>
    </submittedName>
</protein>
<name>A0A162F9H0_9FLAO</name>
<comment type="caution">
    <text evidence="1">The sequence shown here is derived from an EMBL/GenBank/DDBJ whole genome shotgun (WGS) entry which is preliminary data.</text>
</comment>